<dbReference type="OrthoDB" id="10021943at2759"/>
<comment type="caution">
    <text evidence="4">The sequence shown here is derived from an EMBL/GenBank/DDBJ whole genome shotgun (WGS) entry which is preliminary data.</text>
</comment>
<keyword evidence="5" id="KW-1185">Reference proteome</keyword>
<dbReference type="AlphaFoldDB" id="A0A2T7NAS8"/>
<evidence type="ECO:0000313" key="4">
    <source>
        <dbReference type="EMBL" id="PVD18268.1"/>
    </source>
</evidence>
<evidence type="ECO:0000256" key="1">
    <source>
        <dbReference type="ARBA" id="ARBA00022729"/>
    </source>
</evidence>
<accession>A0A2T7NAS8</accession>
<evidence type="ECO:0000256" key="2">
    <source>
        <dbReference type="ARBA" id="ARBA00023157"/>
    </source>
</evidence>
<gene>
    <name evidence="4" type="ORF">C0Q70_20817</name>
</gene>
<proteinExistence type="predicted"/>
<keyword evidence="1" id="KW-0732">Signal</keyword>
<sequence length="481" mass="54314">MFVTHFINTMFNANTRVQCGTSVPIWLKGTHPSVSDGIQTRQACANFETEDTSHIPCCAQAINIGVKNCNGFFVYFLHPPPICPVAYCAGKEQPCPPGQWSDTGFPPGCKEAYPQLTHPPTLLGPIIDGDTFYFTCDITFNGNDLDQAFEFVWLFDGVENDTTVPPEIVSYSTRSARLDGSKLKGLLNKNIGCKVRAFYKVFKQNSNKVGPWMESPRTYWAGIKTEPTHIYLPTDEDRKEVVIKSTLPVLCNSSSTNHPNMCCIWVNLLVEGHQVGGDRLLVSNDCRYTLCRFDWDNKLQEMSTSFTIEARYLQIQDGNKDLLVSFSSLTIADPSPYMKVFSGLQIPSVQVYLEQRDSKLCQMVTDPHITGLEDKRQFHLLNVGDYTAYENIRRDFECRNCRERQRSGFIGWQPTSGKRSANGGLYIDSDEVNSVYDPSRYADFQPPTLSLATSTGISESQAENYLLHRLETRFRRLEHTG</sequence>
<evidence type="ECO:0000313" key="5">
    <source>
        <dbReference type="Proteomes" id="UP000245119"/>
    </source>
</evidence>
<feature type="domain" description="UMOD/GP2/OIT3-like D8C" evidence="3">
    <location>
        <begin position="18"/>
        <end position="89"/>
    </location>
</feature>
<reference evidence="4 5" key="1">
    <citation type="submission" date="2018-04" db="EMBL/GenBank/DDBJ databases">
        <title>The genome of golden apple snail Pomacea canaliculata provides insight into stress tolerance and invasive adaptation.</title>
        <authorList>
            <person name="Liu C."/>
            <person name="Liu B."/>
            <person name="Ren Y."/>
            <person name="Zhang Y."/>
            <person name="Wang H."/>
            <person name="Li S."/>
            <person name="Jiang F."/>
            <person name="Yin L."/>
            <person name="Zhang G."/>
            <person name="Qian W."/>
            <person name="Fan W."/>
        </authorList>
    </citation>
    <scope>NUCLEOTIDE SEQUENCE [LARGE SCALE GENOMIC DNA]</scope>
    <source>
        <strain evidence="4">SZHN2017</strain>
        <tissue evidence="4">Muscle</tissue>
    </source>
</reference>
<organism evidence="4 5">
    <name type="scientific">Pomacea canaliculata</name>
    <name type="common">Golden apple snail</name>
    <dbReference type="NCBI Taxonomy" id="400727"/>
    <lineage>
        <taxon>Eukaryota</taxon>
        <taxon>Metazoa</taxon>
        <taxon>Spiralia</taxon>
        <taxon>Lophotrochozoa</taxon>
        <taxon>Mollusca</taxon>
        <taxon>Gastropoda</taxon>
        <taxon>Caenogastropoda</taxon>
        <taxon>Architaenioglossa</taxon>
        <taxon>Ampullarioidea</taxon>
        <taxon>Ampullariidae</taxon>
        <taxon>Pomacea</taxon>
    </lineage>
</organism>
<protein>
    <recommendedName>
        <fullName evidence="3">UMOD/GP2/OIT3-like D8C domain-containing protein</fullName>
    </recommendedName>
</protein>
<dbReference type="STRING" id="400727.A0A2T7NAS8"/>
<evidence type="ECO:0000259" key="3">
    <source>
        <dbReference type="Pfam" id="PF23283"/>
    </source>
</evidence>
<keyword evidence="2" id="KW-1015">Disulfide bond</keyword>
<dbReference type="Pfam" id="PF23283">
    <property type="entry name" value="D8C_UMOD"/>
    <property type="match status" value="1"/>
</dbReference>
<dbReference type="EMBL" id="PZQS01000014">
    <property type="protein sequence ID" value="PVD18268.1"/>
    <property type="molecule type" value="Genomic_DNA"/>
</dbReference>
<dbReference type="InterPro" id="IPR057774">
    <property type="entry name" value="D8C_UMOD/GP2/OIT3-like"/>
</dbReference>
<name>A0A2T7NAS8_POMCA</name>
<dbReference type="Proteomes" id="UP000245119">
    <property type="component" value="Linkage Group LG14"/>
</dbReference>